<comment type="caution">
    <text evidence="2">The sequence shown here is derived from an EMBL/GenBank/DDBJ whole genome shotgun (WGS) entry which is preliminary data.</text>
</comment>
<gene>
    <name evidence="2" type="ORF">V6590_15125</name>
</gene>
<name>A0ABU8BXR3_9RHOB</name>
<dbReference type="RefSeq" id="WP_335424516.1">
    <property type="nucleotide sequence ID" value="NZ_JBALHR010000010.1"/>
</dbReference>
<keyword evidence="1" id="KW-0472">Membrane</keyword>
<keyword evidence="3" id="KW-1185">Reference proteome</keyword>
<organism evidence="2 3">
    <name type="scientific">Gemmobacter denitrificans</name>
    <dbReference type="NCBI Taxonomy" id="3123040"/>
    <lineage>
        <taxon>Bacteria</taxon>
        <taxon>Pseudomonadati</taxon>
        <taxon>Pseudomonadota</taxon>
        <taxon>Alphaproteobacteria</taxon>
        <taxon>Rhodobacterales</taxon>
        <taxon>Paracoccaceae</taxon>
        <taxon>Gemmobacter</taxon>
    </lineage>
</organism>
<feature type="transmembrane region" description="Helical" evidence="1">
    <location>
        <begin position="25"/>
        <end position="47"/>
    </location>
</feature>
<evidence type="ECO:0008006" key="4">
    <source>
        <dbReference type="Google" id="ProtNLM"/>
    </source>
</evidence>
<evidence type="ECO:0000256" key="1">
    <source>
        <dbReference type="SAM" id="Phobius"/>
    </source>
</evidence>
<accession>A0ABU8BXR3</accession>
<reference evidence="2" key="1">
    <citation type="submission" date="2024-02" db="EMBL/GenBank/DDBJ databases">
        <title>Genome sequences of strain Gemmobacter sp. JM10B15.</title>
        <authorList>
            <person name="Zhang M."/>
        </authorList>
    </citation>
    <scope>NUCLEOTIDE SEQUENCE</scope>
    <source>
        <strain evidence="2">JM10B15</strain>
    </source>
</reference>
<protein>
    <recommendedName>
        <fullName evidence="4">Flp pilus assembly protein TadG</fullName>
    </recommendedName>
</protein>
<proteinExistence type="predicted"/>
<sequence>MKLRAFGHRLIRPFARFLRQEEGSIIVEGTLLLPMLLWATFGLYVYWDAYKTHNTLQKATYSVADAYSRLQANATVPFANGIEDMMNYVIPRDENARLRVTSVIWSQARNRYEVTWSCSLDRVTMPALTTGDLANYAGKLPVVADAMTLLLVESRYDFTPVMDMGLDPLTFRVFVATPPRWAEIGFNSPQNCGL</sequence>
<keyword evidence="1" id="KW-0812">Transmembrane</keyword>
<keyword evidence="1" id="KW-1133">Transmembrane helix</keyword>
<dbReference type="Proteomes" id="UP001431963">
    <property type="component" value="Unassembled WGS sequence"/>
</dbReference>
<dbReference type="EMBL" id="JBALHR010000010">
    <property type="protein sequence ID" value="MEH7829486.1"/>
    <property type="molecule type" value="Genomic_DNA"/>
</dbReference>
<evidence type="ECO:0000313" key="2">
    <source>
        <dbReference type="EMBL" id="MEH7829486.1"/>
    </source>
</evidence>
<evidence type="ECO:0000313" key="3">
    <source>
        <dbReference type="Proteomes" id="UP001431963"/>
    </source>
</evidence>